<reference evidence="9" key="2">
    <citation type="journal article" date="2023" name="Curr. Microbiol.">
        <title>Neisseria montereyensis sp. nov., Isolated from Oropharynx of California Sea Lion (Zalophus californianus): Genomic, Phylogenetic, and Phenotypic Study.</title>
        <authorList>
            <person name="Volokhov D.V."/>
            <person name="Zagorodnyaya T.A."/>
            <person name="Furtak V.A."/>
            <person name="Nattanmai G."/>
            <person name="Randall L."/>
            <person name="Jose S."/>
            <person name="Gao Y."/>
            <person name="Gulland F.M."/>
            <person name="Eisenberg T."/>
            <person name="Delmonte P."/>
            <person name="Blom J."/>
            <person name="Mitchell K.K."/>
        </authorList>
    </citation>
    <scope>NUCLEOTIDE SEQUENCE</scope>
    <source>
        <strain evidence="9">CSL10203-ORH2</strain>
    </source>
</reference>
<comment type="caution">
    <text evidence="9">The sequence shown here is derived from an EMBL/GenBank/DDBJ whole genome shotgun (WGS) entry which is preliminary data.</text>
</comment>
<keyword evidence="6 7" id="KW-0472">Membrane</keyword>
<dbReference type="InterPro" id="IPR032818">
    <property type="entry name" value="DedA-like"/>
</dbReference>
<dbReference type="PANTHER" id="PTHR30353">
    <property type="entry name" value="INNER MEMBRANE PROTEIN DEDA-RELATED"/>
    <property type="match status" value="1"/>
</dbReference>
<evidence type="ECO:0000256" key="1">
    <source>
        <dbReference type="ARBA" id="ARBA00004651"/>
    </source>
</evidence>
<feature type="domain" description="VTT" evidence="8">
    <location>
        <begin position="30"/>
        <end position="157"/>
    </location>
</feature>
<reference evidence="9" key="1">
    <citation type="submission" date="2022-08" db="EMBL/GenBank/DDBJ databases">
        <authorList>
            <person name="Volokhov D.V."/>
            <person name="Furtak V.A."/>
            <person name="Zagorodnyaya T.A."/>
        </authorList>
    </citation>
    <scope>NUCLEOTIDE SEQUENCE</scope>
    <source>
        <strain evidence="9">CSL10203-ORH2</strain>
    </source>
</reference>
<evidence type="ECO:0000313" key="10">
    <source>
        <dbReference type="Proteomes" id="UP001166947"/>
    </source>
</evidence>
<proteinExistence type="inferred from homology"/>
<dbReference type="Proteomes" id="UP001166947">
    <property type="component" value="Unassembled WGS sequence"/>
</dbReference>
<feature type="transmembrane region" description="Helical" evidence="7">
    <location>
        <begin position="175"/>
        <end position="193"/>
    </location>
</feature>
<accession>A0ABT2FB33</accession>
<evidence type="ECO:0000313" key="9">
    <source>
        <dbReference type="EMBL" id="MCS4533381.1"/>
    </source>
</evidence>
<dbReference type="EMBL" id="JANUXW010000002">
    <property type="protein sequence ID" value="MCS4533381.1"/>
    <property type="molecule type" value="Genomic_DNA"/>
</dbReference>
<dbReference type="Pfam" id="PF09335">
    <property type="entry name" value="VTT_dom"/>
    <property type="match status" value="1"/>
</dbReference>
<dbReference type="RefSeq" id="WP_259291182.1">
    <property type="nucleotide sequence ID" value="NZ_JANUXW010000002.1"/>
</dbReference>
<keyword evidence="10" id="KW-1185">Reference proteome</keyword>
<keyword evidence="3 7" id="KW-1003">Cell membrane</keyword>
<gene>
    <name evidence="9" type="ORF">NXS09_03585</name>
</gene>
<feature type="transmembrane region" description="Helical" evidence="7">
    <location>
        <begin position="12"/>
        <end position="30"/>
    </location>
</feature>
<evidence type="ECO:0000256" key="3">
    <source>
        <dbReference type="ARBA" id="ARBA00022475"/>
    </source>
</evidence>
<feature type="transmembrane region" description="Helical" evidence="7">
    <location>
        <begin position="134"/>
        <end position="155"/>
    </location>
</feature>
<dbReference type="PANTHER" id="PTHR30353:SF15">
    <property type="entry name" value="INNER MEMBRANE PROTEIN YABI"/>
    <property type="match status" value="1"/>
</dbReference>
<sequence length="219" mass="25041">MLAILEAFFIQYGYAAVFFVLLACGLGVPIPEDVTLAAGGVISGLGYKNVHLMVLVGLLGVLVGDGMMFMAGRLYGHKILKVRFIARVMTPKRYAQVQEKFDKYGNRVLFVARFLPGLRTPIFISAGISGKVSVLRFIMMDGLAALISVPIWVYIGDYGAENREWLMQKIHQFQYGLFVVIGIILLVLLFFWWKKRRRLNFYRKNIRLIRNKRNESKKR</sequence>
<keyword evidence="5 7" id="KW-1133">Transmembrane helix</keyword>
<keyword evidence="4 7" id="KW-0812">Transmembrane</keyword>
<evidence type="ECO:0000256" key="4">
    <source>
        <dbReference type="ARBA" id="ARBA00022692"/>
    </source>
</evidence>
<name>A0ABT2FB33_9NEIS</name>
<evidence type="ECO:0000256" key="6">
    <source>
        <dbReference type="ARBA" id="ARBA00023136"/>
    </source>
</evidence>
<evidence type="ECO:0000256" key="7">
    <source>
        <dbReference type="RuleBase" id="RU367016"/>
    </source>
</evidence>
<dbReference type="InterPro" id="IPR032816">
    <property type="entry name" value="VTT_dom"/>
</dbReference>
<evidence type="ECO:0000256" key="2">
    <source>
        <dbReference type="ARBA" id="ARBA00010792"/>
    </source>
</evidence>
<comment type="similarity">
    <text evidence="2 7">Belongs to the DedA family.</text>
</comment>
<organism evidence="9 10">
    <name type="scientific">Neisseria montereyensis</name>
    <dbReference type="NCBI Taxonomy" id="2973938"/>
    <lineage>
        <taxon>Bacteria</taxon>
        <taxon>Pseudomonadati</taxon>
        <taxon>Pseudomonadota</taxon>
        <taxon>Betaproteobacteria</taxon>
        <taxon>Neisseriales</taxon>
        <taxon>Neisseriaceae</taxon>
        <taxon>Neisseria</taxon>
    </lineage>
</organism>
<comment type="subcellular location">
    <subcellularLocation>
        <location evidence="1 7">Cell membrane</location>
        <topology evidence="1 7">Multi-pass membrane protein</topology>
    </subcellularLocation>
</comment>
<evidence type="ECO:0000256" key="5">
    <source>
        <dbReference type="ARBA" id="ARBA00022989"/>
    </source>
</evidence>
<feature type="transmembrane region" description="Helical" evidence="7">
    <location>
        <begin position="50"/>
        <end position="71"/>
    </location>
</feature>
<evidence type="ECO:0000259" key="8">
    <source>
        <dbReference type="Pfam" id="PF09335"/>
    </source>
</evidence>
<protein>
    <submittedName>
        <fullName evidence="9">DedA family protein</fullName>
    </submittedName>
</protein>